<evidence type="ECO:0000313" key="2">
    <source>
        <dbReference type="Proteomes" id="UP000037274"/>
    </source>
</evidence>
<proteinExistence type="predicted"/>
<evidence type="ECO:0000313" key="1">
    <source>
        <dbReference type="EMBL" id="KMS79090.1"/>
    </source>
</evidence>
<keyword evidence="2" id="KW-1185">Reference proteome</keyword>
<dbReference type="Proteomes" id="UP000037274">
    <property type="component" value="Unassembled WGS sequence"/>
</dbReference>
<organism evidence="1 2">
    <name type="scientific">Streptomyces leeuwenhoekii</name>
    <dbReference type="NCBI Taxonomy" id="1437453"/>
    <lineage>
        <taxon>Bacteria</taxon>
        <taxon>Bacillati</taxon>
        <taxon>Actinomycetota</taxon>
        <taxon>Actinomycetes</taxon>
        <taxon>Kitasatosporales</taxon>
        <taxon>Streptomycetaceae</taxon>
        <taxon>Streptomyces</taxon>
    </lineage>
</organism>
<reference evidence="1 2" key="1">
    <citation type="submission" date="2015-06" db="EMBL/GenBank/DDBJ databases">
        <title>Draft genome sequence of Streptomyces leeuwenhoekii C58, which produces the novel lasso peptide, chaxapeptin.</title>
        <authorList>
            <person name="Yi Y."/>
            <person name="Hai D."/>
            <person name="Jaspars M."/>
            <person name="Sheng H."/>
            <person name="Rateb M.E."/>
            <person name="Bull A."/>
            <person name="Goodfellow M."/>
            <person name="Asenjo J.A."/>
            <person name="Ebel R."/>
        </authorList>
    </citation>
    <scope>NUCLEOTIDE SEQUENCE [LARGE SCALE GENOMIC DNA]</scope>
    <source>
        <strain evidence="1 2">C58</strain>
    </source>
</reference>
<dbReference type="EMBL" id="LFEH01000040">
    <property type="protein sequence ID" value="KMS79090.1"/>
    <property type="molecule type" value="Genomic_DNA"/>
</dbReference>
<comment type="caution">
    <text evidence="1">The sequence shown here is derived from an EMBL/GenBank/DDBJ whole genome shotgun (WGS) entry which is preliminary data.</text>
</comment>
<dbReference type="RefSeq" id="WP_048572852.1">
    <property type="nucleotide sequence ID" value="NZ_LFEH01000040.1"/>
</dbReference>
<protein>
    <submittedName>
        <fullName evidence="1">Uncharacterized protein</fullName>
    </submittedName>
</protein>
<gene>
    <name evidence="1" type="ORF">ACH49_13625</name>
</gene>
<accession>A0ABR5HZ12</accession>
<name>A0ABR5HZ12_STRLW</name>
<sequence length="148" mass="16045">MTVKGAFHVNLSGPFEARAALLEAFAQESIAARYISAPSSALDEQAKGWVRAEFHEGTDSPSVDFQRGCRERATTLGEQFGYTLRSYGVVVGAAAQLSHVVDKRSGALIMKGFNLTDDFLPVIAEQTGIPAEYLELREPPDVWTAPEA</sequence>